<feature type="compositionally biased region" description="Low complexity" evidence="1">
    <location>
        <begin position="448"/>
        <end position="492"/>
    </location>
</feature>
<dbReference type="PROSITE" id="PS51257">
    <property type="entry name" value="PROKAR_LIPOPROTEIN"/>
    <property type="match status" value="1"/>
</dbReference>
<evidence type="ECO:0000256" key="2">
    <source>
        <dbReference type="SAM" id="SignalP"/>
    </source>
</evidence>
<dbReference type="InterPro" id="IPR011050">
    <property type="entry name" value="Pectin_lyase_fold/virulence"/>
</dbReference>
<organism evidence="3 4">
    <name type="scientific">Sorangium cellulosum</name>
    <name type="common">Polyangium cellulosum</name>
    <dbReference type="NCBI Taxonomy" id="56"/>
    <lineage>
        <taxon>Bacteria</taxon>
        <taxon>Pseudomonadati</taxon>
        <taxon>Myxococcota</taxon>
        <taxon>Polyangia</taxon>
        <taxon>Polyangiales</taxon>
        <taxon>Polyangiaceae</taxon>
        <taxon>Sorangium</taxon>
    </lineage>
</organism>
<gene>
    <name evidence="3" type="ORF">SOCE836_077130</name>
</gene>
<dbReference type="EMBL" id="CP012672">
    <property type="protein sequence ID" value="AUX35519.1"/>
    <property type="molecule type" value="Genomic_DNA"/>
</dbReference>
<evidence type="ECO:0000313" key="4">
    <source>
        <dbReference type="Proteomes" id="UP000295497"/>
    </source>
</evidence>
<sequence>MRKTTVAALSLMLSPSAIGCGTAPGAGGAGGSPCDGASCQGDEPSESVCRDHLASGILDDGCGVFVAGFYGGGDDRNPGTKAKPVFTVQRAVDLARAGRGRVFVCNDNFSESVRLPSGVDLLGGFNCRHWGRDEIRKVSTLDSAGTHYAGPLVFVEPASPSDTGAVDGVSTIADMFLDGNGPISMLIESSTAVEIIRSEILADYGPSGPDGEEWPWPNRAATGPDGLYGGDACSAANVAGGAAVVNPCDGGAPSTGGKGGDGQPDGAEDGDTGTPAPTPNPTNSGRGGHADRENVGCHSGSPGSSGALGTVGSGGEGIGRISETGWEGDTAGEGGRGMPGQGGGGGGGRRGGLAVCGVASKGGAGGGSGGAGGCGGRGGRGGANGHPSIGLIALHAKLTVRDSVITARGGGPGGDGARLSEVDQAVEERQGAPSGTAPGRVAGVRAASAARGGSVARGAAATRSASPTSTRTSSRWRGSPSRSDCRARAASAGTMTAVRRREQTVSPSRHFASLNRSSAHQAMHCSDLNLR</sequence>
<name>A0A4P2QY95_SORCE</name>
<feature type="compositionally biased region" description="Gly residues" evidence="1">
    <location>
        <begin position="309"/>
        <end position="318"/>
    </location>
</feature>
<feature type="compositionally biased region" description="Gly residues" evidence="1">
    <location>
        <begin position="253"/>
        <end position="263"/>
    </location>
</feature>
<evidence type="ECO:0000313" key="3">
    <source>
        <dbReference type="EMBL" id="AUX35519.1"/>
    </source>
</evidence>
<protein>
    <recommendedName>
        <fullName evidence="5">PE-PGRS family protein</fullName>
    </recommendedName>
</protein>
<accession>A0A4P2QY95</accession>
<evidence type="ECO:0008006" key="5">
    <source>
        <dbReference type="Google" id="ProtNLM"/>
    </source>
</evidence>
<dbReference type="AlphaFoldDB" id="A0A4P2QY95"/>
<keyword evidence="2" id="KW-0732">Signal</keyword>
<dbReference type="SUPFAM" id="SSF51126">
    <property type="entry name" value="Pectin lyase-like"/>
    <property type="match status" value="1"/>
</dbReference>
<feature type="compositionally biased region" description="Gly residues" evidence="1">
    <location>
        <begin position="331"/>
        <end position="349"/>
    </location>
</feature>
<feature type="region of interest" description="Disordered" evidence="1">
    <location>
        <begin position="252"/>
        <end position="349"/>
    </location>
</feature>
<feature type="region of interest" description="Disordered" evidence="1">
    <location>
        <begin position="448"/>
        <end position="531"/>
    </location>
</feature>
<evidence type="ECO:0000256" key="1">
    <source>
        <dbReference type="SAM" id="MobiDB-lite"/>
    </source>
</evidence>
<feature type="signal peptide" evidence="2">
    <location>
        <begin position="1"/>
        <end position="19"/>
    </location>
</feature>
<proteinExistence type="predicted"/>
<feature type="chain" id="PRO_5020865924" description="PE-PGRS family protein" evidence="2">
    <location>
        <begin position="20"/>
        <end position="531"/>
    </location>
</feature>
<reference evidence="3 4" key="1">
    <citation type="submission" date="2015-09" db="EMBL/GenBank/DDBJ databases">
        <title>Sorangium comparison.</title>
        <authorList>
            <person name="Zaburannyi N."/>
            <person name="Bunk B."/>
            <person name="Overmann J."/>
            <person name="Mueller R."/>
        </authorList>
    </citation>
    <scope>NUCLEOTIDE SEQUENCE [LARGE SCALE GENOMIC DNA]</scope>
    <source>
        <strain evidence="3 4">So ce836</strain>
    </source>
</reference>
<dbReference type="Proteomes" id="UP000295497">
    <property type="component" value="Chromosome"/>
</dbReference>